<dbReference type="PANTHER" id="PTHR11588">
    <property type="entry name" value="TUBULIN"/>
    <property type="match status" value="1"/>
</dbReference>
<dbReference type="STRING" id="56216.A0A1A6GEM5"/>
<dbReference type="InterPro" id="IPR000217">
    <property type="entry name" value="Tubulin"/>
</dbReference>
<evidence type="ECO:0000256" key="3">
    <source>
        <dbReference type="ARBA" id="ARBA00022741"/>
    </source>
</evidence>
<dbReference type="InterPro" id="IPR037103">
    <property type="entry name" value="Tubulin/FtsZ-like_C"/>
</dbReference>
<sequence>MPTKGDLNHLVSGTMSSVTLLYFPDQLNTNLPWAVSSTVLLTVLKVTEHIFDAKNMTTCEPHHGCYLTKVIVFQDPMSMKEVDKQMLAIQNKNSSYFVEWIPNNNKMTMCDNLP</sequence>
<dbReference type="GO" id="GO:0005525">
    <property type="term" value="F:GTP binding"/>
    <property type="evidence" value="ECO:0007669"/>
    <property type="project" value="UniProtKB-KW"/>
</dbReference>
<evidence type="ECO:0000313" key="6">
    <source>
        <dbReference type="EMBL" id="OBS63767.1"/>
    </source>
</evidence>
<keyword evidence="2" id="KW-0493">Microtubule</keyword>
<dbReference type="Proteomes" id="UP000092124">
    <property type="component" value="Unassembled WGS sequence"/>
</dbReference>
<dbReference type="AlphaFoldDB" id="A0A1A6GEM5"/>
<dbReference type="GO" id="GO:0005874">
    <property type="term" value="C:microtubule"/>
    <property type="evidence" value="ECO:0007669"/>
    <property type="project" value="UniProtKB-KW"/>
</dbReference>
<name>A0A1A6GEM5_NEOLE</name>
<evidence type="ECO:0000313" key="7">
    <source>
        <dbReference type="Proteomes" id="UP000092124"/>
    </source>
</evidence>
<dbReference type="OrthoDB" id="6073114at2759"/>
<gene>
    <name evidence="6" type="ORF">A6R68_07695</name>
</gene>
<dbReference type="SUPFAM" id="SSF55307">
    <property type="entry name" value="Tubulin C-terminal domain-like"/>
    <property type="match status" value="1"/>
</dbReference>
<reference evidence="6 7" key="1">
    <citation type="submission" date="2016-06" db="EMBL/GenBank/DDBJ databases">
        <title>The Draft Genome Sequence and Annotation of the Desert Woodrat Neotoma lepida.</title>
        <authorList>
            <person name="Campbell M."/>
            <person name="Oakeson K.F."/>
            <person name="Yandell M."/>
            <person name="Halpert J.R."/>
            <person name="Dearing D."/>
        </authorList>
    </citation>
    <scope>NUCLEOTIDE SEQUENCE [LARGE SCALE GENOMIC DNA]</scope>
    <source>
        <strain evidence="6">417</strain>
        <tissue evidence="6">Liver</tissue>
    </source>
</reference>
<accession>A0A1A6GEM5</accession>
<feature type="domain" description="Tubulin/FtsZ 2-layer sandwich" evidence="5">
    <location>
        <begin position="41"/>
        <end position="114"/>
    </location>
</feature>
<dbReference type="Gene3D" id="3.30.1330.20">
    <property type="entry name" value="Tubulin/FtsZ, C-terminal domain"/>
    <property type="match status" value="1"/>
</dbReference>
<evidence type="ECO:0000256" key="1">
    <source>
        <dbReference type="ARBA" id="ARBA00009636"/>
    </source>
</evidence>
<organism evidence="6 7">
    <name type="scientific">Neotoma lepida</name>
    <name type="common">Desert woodrat</name>
    <dbReference type="NCBI Taxonomy" id="56216"/>
    <lineage>
        <taxon>Eukaryota</taxon>
        <taxon>Metazoa</taxon>
        <taxon>Chordata</taxon>
        <taxon>Craniata</taxon>
        <taxon>Vertebrata</taxon>
        <taxon>Euteleostomi</taxon>
        <taxon>Mammalia</taxon>
        <taxon>Eutheria</taxon>
        <taxon>Euarchontoglires</taxon>
        <taxon>Glires</taxon>
        <taxon>Rodentia</taxon>
        <taxon>Myomorpha</taxon>
        <taxon>Muroidea</taxon>
        <taxon>Cricetidae</taxon>
        <taxon>Neotominae</taxon>
        <taxon>Neotoma</taxon>
    </lineage>
</organism>
<comment type="similarity">
    <text evidence="1">Belongs to the tubulin family.</text>
</comment>
<protein>
    <recommendedName>
        <fullName evidence="5">Tubulin/FtsZ 2-layer sandwich domain-containing protein</fullName>
    </recommendedName>
</protein>
<comment type="caution">
    <text evidence="6">The sequence shown here is derived from an EMBL/GenBank/DDBJ whole genome shotgun (WGS) entry which is preliminary data.</text>
</comment>
<evidence type="ECO:0000259" key="5">
    <source>
        <dbReference type="Pfam" id="PF03953"/>
    </source>
</evidence>
<keyword evidence="4" id="KW-0342">GTP-binding</keyword>
<evidence type="ECO:0000256" key="2">
    <source>
        <dbReference type="ARBA" id="ARBA00022701"/>
    </source>
</evidence>
<dbReference type="GO" id="GO:0007017">
    <property type="term" value="P:microtubule-based process"/>
    <property type="evidence" value="ECO:0007669"/>
    <property type="project" value="InterPro"/>
</dbReference>
<dbReference type="InterPro" id="IPR018316">
    <property type="entry name" value="Tubulin/FtsZ_2-layer-sand-dom"/>
</dbReference>
<dbReference type="InterPro" id="IPR008280">
    <property type="entry name" value="Tub_FtsZ_C"/>
</dbReference>
<dbReference type="Pfam" id="PF03953">
    <property type="entry name" value="Tubulin_C"/>
    <property type="match status" value="1"/>
</dbReference>
<proteinExistence type="inferred from homology"/>
<keyword evidence="7" id="KW-1185">Reference proteome</keyword>
<keyword evidence="3" id="KW-0547">Nucleotide-binding</keyword>
<evidence type="ECO:0000256" key="4">
    <source>
        <dbReference type="ARBA" id="ARBA00023134"/>
    </source>
</evidence>
<dbReference type="EMBL" id="LZPO01098291">
    <property type="protein sequence ID" value="OBS63767.1"/>
    <property type="molecule type" value="Genomic_DNA"/>
</dbReference>